<dbReference type="GO" id="GO:0016757">
    <property type="term" value="F:glycosyltransferase activity"/>
    <property type="evidence" value="ECO:0007669"/>
    <property type="project" value="InterPro"/>
</dbReference>
<reference evidence="2 3" key="1">
    <citation type="submission" date="2019-06" db="EMBL/GenBank/DDBJ databases">
        <authorList>
            <person name="Meng X."/>
        </authorList>
    </citation>
    <scope>NUCLEOTIDE SEQUENCE [LARGE SCALE GENOMIC DNA]</scope>
    <source>
        <strain evidence="2 3">M625</strain>
    </source>
</reference>
<gene>
    <name evidence="2" type="ORF">FHK87_02670</name>
</gene>
<sequence length="383" mass="44381">MTKKTNILFMNNSLYAGGAEKILQTLLRQLDPDRYAITLYSIKKEHFDTNIYPAHIQYHYIFDQNNGEKGFLSSLWMRIINKMKLSIYHSLSPKTFYKLFVKGKYDIEVAYIEGYSTKIISGSSNPNSKKIAWVHIDLEANHWTSEEYKSLEQEIEAYKKFDHIASVSKSVQDAFSRKFNIQDKLTVKYNPVDQEEIKGKALQTQHEAKTKPIRLITIGRLEDQKGYDRLVRIVNRLKEEYAFELWILGEGTQRKILEEYIHQHDLQEIITLYGFQSNPYSFLDAADAFVCSSRSEGFSTVVTEALILGKPVVATDCSGMTELLGDSEYGLITENDEDALYQGLKKFLGDQSLRAHYAEKSKERSKDFDIKVTVQEIEKMWYE</sequence>
<dbReference type="AlphaFoldDB" id="A0A504JL90"/>
<dbReference type="Proteomes" id="UP000315540">
    <property type="component" value="Unassembled WGS sequence"/>
</dbReference>
<dbReference type="SUPFAM" id="SSF53756">
    <property type="entry name" value="UDP-Glycosyltransferase/glycogen phosphorylase"/>
    <property type="match status" value="1"/>
</dbReference>
<evidence type="ECO:0000313" key="2">
    <source>
        <dbReference type="EMBL" id="TPN89145.1"/>
    </source>
</evidence>
<dbReference type="OrthoDB" id="791981at2"/>
<dbReference type="PANTHER" id="PTHR12526">
    <property type="entry name" value="GLYCOSYLTRANSFERASE"/>
    <property type="match status" value="1"/>
</dbReference>
<proteinExistence type="predicted"/>
<dbReference type="Pfam" id="PF00534">
    <property type="entry name" value="Glycos_transf_1"/>
    <property type="match status" value="1"/>
</dbReference>
<keyword evidence="3" id="KW-1185">Reference proteome</keyword>
<keyword evidence="2" id="KW-0808">Transferase</keyword>
<dbReference type="CDD" id="cd03811">
    <property type="entry name" value="GT4_GT28_WabH-like"/>
    <property type="match status" value="1"/>
</dbReference>
<comment type="caution">
    <text evidence="2">The sequence shown here is derived from an EMBL/GenBank/DDBJ whole genome shotgun (WGS) entry which is preliminary data.</text>
</comment>
<dbReference type="EMBL" id="VFWZ01000001">
    <property type="protein sequence ID" value="TPN89145.1"/>
    <property type="molecule type" value="Genomic_DNA"/>
</dbReference>
<feature type="domain" description="Glycosyl transferase family 1" evidence="1">
    <location>
        <begin position="204"/>
        <end position="364"/>
    </location>
</feature>
<protein>
    <submittedName>
        <fullName evidence="2">Glycosyltransferase</fullName>
    </submittedName>
</protein>
<evidence type="ECO:0000259" key="1">
    <source>
        <dbReference type="Pfam" id="PF00534"/>
    </source>
</evidence>
<accession>A0A504JL90</accession>
<name>A0A504JL90_9FLAO</name>
<dbReference type="PANTHER" id="PTHR12526:SF630">
    <property type="entry name" value="GLYCOSYLTRANSFERASE"/>
    <property type="match status" value="1"/>
</dbReference>
<dbReference type="Gene3D" id="3.40.50.2000">
    <property type="entry name" value="Glycogen Phosphorylase B"/>
    <property type="match status" value="2"/>
</dbReference>
<evidence type="ECO:0000313" key="3">
    <source>
        <dbReference type="Proteomes" id="UP000315540"/>
    </source>
</evidence>
<organism evidence="2 3">
    <name type="scientific">Aquimarina algicola</name>
    <dbReference type="NCBI Taxonomy" id="2589995"/>
    <lineage>
        <taxon>Bacteria</taxon>
        <taxon>Pseudomonadati</taxon>
        <taxon>Bacteroidota</taxon>
        <taxon>Flavobacteriia</taxon>
        <taxon>Flavobacteriales</taxon>
        <taxon>Flavobacteriaceae</taxon>
        <taxon>Aquimarina</taxon>
    </lineage>
</organism>
<dbReference type="InterPro" id="IPR001296">
    <property type="entry name" value="Glyco_trans_1"/>
</dbReference>